<keyword evidence="9 15" id="KW-0233">DNA recombination</keyword>
<evidence type="ECO:0000256" key="11">
    <source>
        <dbReference type="ARBA" id="ARBA00023235"/>
    </source>
</evidence>
<organism evidence="18 19">
    <name type="scientific">Candidatus Buchananbacteria bacterium RIFCSPHIGHO2_01_FULL_39_14</name>
    <dbReference type="NCBI Taxonomy" id="1797532"/>
    <lineage>
        <taxon>Bacteria</taxon>
        <taxon>Candidatus Buchananiibacteriota</taxon>
    </lineage>
</organism>
<evidence type="ECO:0000256" key="3">
    <source>
        <dbReference type="ARBA" id="ARBA00022741"/>
    </source>
</evidence>
<dbReference type="Proteomes" id="UP000178930">
    <property type="component" value="Unassembled WGS sequence"/>
</dbReference>
<dbReference type="InterPro" id="IPR033454">
    <property type="entry name" value="RecG_wedge"/>
</dbReference>
<dbReference type="InterPro" id="IPR001650">
    <property type="entry name" value="Helicase_C-like"/>
</dbReference>
<dbReference type="InterPro" id="IPR012340">
    <property type="entry name" value="NA-bd_OB-fold"/>
</dbReference>
<dbReference type="NCBIfam" id="NF008168">
    <property type="entry name" value="PRK10917.2-2"/>
    <property type="match status" value="1"/>
</dbReference>
<dbReference type="CDD" id="cd04488">
    <property type="entry name" value="RecG_wedge_OBF"/>
    <property type="match status" value="1"/>
</dbReference>
<evidence type="ECO:0000256" key="15">
    <source>
        <dbReference type="RuleBase" id="RU363016"/>
    </source>
</evidence>
<keyword evidence="7 15" id="KW-0067">ATP-binding</keyword>
<evidence type="ECO:0000256" key="6">
    <source>
        <dbReference type="ARBA" id="ARBA00022806"/>
    </source>
</evidence>
<evidence type="ECO:0000313" key="19">
    <source>
        <dbReference type="Proteomes" id="UP000178930"/>
    </source>
</evidence>
<evidence type="ECO:0000256" key="7">
    <source>
        <dbReference type="ARBA" id="ARBA00022840"/>
    </source>
</evidence>
<dbReference type="SUPFAM" id="SSF52540">
    <property type="entry name" value="P-loop containing nucleoside triphosphate hydrolases"/>
    <property type="match status" value="2"/>
</dbReference>
<comment type="catalytic activity">
    <reaction evidence="14 15">
        <text>ATP + H2O = ADP + phosphate + H(+)</text>
        <dbReference type="Rhea" id="RHEA:13065"/>
        <dbReference type="ChEBI" id="CHEBI:15377"/>
        <dbReference type="ChEBI" id="CHEBI:15378"/>
        <dbReference type="ChEBI" id="CHEBI:30616"/>
        <dbReference type="ChEBI" id="CHEBI:43474"/>
        <dbReference type="ChEBI" id="CHEBI:456216"/>
        <dbReference type="EC" id="5.6.2.4"/>
    </reaction>
</comment>
<feature type="domain" description="Helicase C-terminal" evidence="17">
    <location>
        <begin position="460"/>
        <end position="620"/>
    </location>
</feature>
<dbReference type="PANTHER" id="PTHR47964:SF1">
    <property type="entry name" value="ATP-DEPENDENT DNA HELICASE HOMOLOG RECG, CHLOROPLASTIC"/>
    <property type="match status" value="1"/>
</dbReference>
<keyword evidence="8" id="KW-0238">DNA-binding</keyword>
<dbReference type="InterPro" id="IPR027417">
    <property type="entry name" value="P-loop_NTPase"/>
</dbReference>
<dbReference type="GO" id="GO:0005524">
    <property type="term" value="F:ATP binding"/>
    <property type="evidence" value="ECO:0007669"/>
    <property type="project" value="UniProtKB-KW"/>
</dbReference>
<evidence type="ECO:0000256" key="5">
    <source>
        <dbReference type="ARBA" id="ARBA00022801"/>
    </source>
</evidence>
<comment type="catalytic activity">
    <reaction evidence="12 15">
        <text>Couples ATP hydrolysis with the unwinding of duplex DNA by translocating in the 3'-5' direction.</text>
        <dbReference type="EC" id="5.6.2.4"/>
    </reaction>
</comment>
<dbReference type="EMBL" id="MHIB01000006">
    <property type="protein sequence ID" value="OGY45087.1"/>
    <property type="molecule type" value="Genomic_DNA"/>
</dbReference>
<proteinExistence type="inferred from homology"/>
<dbReference type="GO" id="GO:0016887">
    <property type="term" value="F:ATP hydrolysis activity"/>
    <property type="evidence" value="ECO:0007669"/>
    <property type="project" value="RHEA"/>
</dbReference>
<comment type="caution">
    <text evidence="18">The sequence shown here is derived from an EMBL/GenBank/DDBJ whole genome shotgun (WGS) entry which is preliminary data.</text>
</comment>
<dbReference type="PROSITE" id="PS51194">
    <property type="entry name" value="HELICASE_CTER"/>
    <property type="match status" value="1"/>
</dbReference>
<dbReference type="PROSITE" id="PS51192">
    <property type="entry name" value="HELICASE_ATP_BIND_1"/>
    <property type="match status" value="1"/>
</dbReference>
<evidence type="ECO:0000259" key="17">
    <source>
        <dbReference type="PROSITE" id="PS51194"/>
    </source>
</evidence>
<dbReference type="Pfam" id="PF00270">
    <property type="entry name" value="DEAD"/>
    <property type="match status" value="1"/>
</dbReference>
<dbReference type="GO" id="GO:0043138">
    <property type="term" value="F:3'-5' DNA helicase activity"/>
    <property type="evidence" value="ECO:0007669"/>
    <property type="project" value="UniProtKB-EC"/>
</dbReference>
<dbReference type="GO" id="GO:0003677">
    <property type="term" value="F:DNA binding"/>
    <property type="evidence" value="ECO:0007669"/>
    <property type="project" value="UniProtKB-KW"/>
</dbReference>
<evidence type="ECO:0000256" key="13">
    <source>
        <dbReference type="ARBA" id="ARBA00034808"/>
    </source>
</evidence>
<evidence type="ECO:0000256" key="12">
    <source>
        <dbReference type="ARBA" id="ARBA00034617"/>
    </source>
</evidence>
<sequence>MSLSTPVSAITRVGKTTASYLKRLGIQTVMDLLFYYPFRWQDLSEISLINSLKAGEIGTVRVKIQLLTNRRSPVKRKILTEGLVADKTGSIKVIWFNQPFITKILAPGDEVYLSGKVDFDKYTLQFVNPIYEKVKEEQTHTARIVPLYSLSGHLTQKQLRFLIKSVLPAAKLVVDFLPQELIREFKLLDLAFALKQIHFPDHQAVLDQAVYRLKFDELFLFQLQIQLSKAESAKSQAWPIKFFEKETKNFVSNLPFQLTTDQRKTAWQIITNLEKNQPMNRLLEGEVGSGKTLVATLAMLNICLNNRQAVLMAPTEILASQHYKNIIALLKLFNFKIALLTRGYRLVDNQKESKSKILDKLKNGEIKILIGTHALIQEKVFFNQLSLAIIDEQHRFGVSQRKMLREHSGDHKVPHLLSMTATPIPRSLALALYGDLDLSIIRQMPKERKKIITKIVSPRQRLSAYQFIRQQVKTGRQVFVICPLIDPSDKLGVKAATEEYEKLKKEIFSDLEISLLHGKLKSQEKEKVMADFLAKKSDILVATAVVEVGVDVPNAAVMLIEGSERFGLAQLHQFRGRVGRSIYQSYCFLITENESEKIKARLSALVTAKDGFELAEFDLKFRGPGEIYGQMQSGWPEFKIAHLTDLEIINQTKKAAQQIISRGINNYPLLKDKVEDLVKIVHLE</sequence>
<keyword evidence="5 15" id="KW-0378">Hydrolase</keyword>
<dbReference type="InterPro" id="IPR047112">
    <property type="entry name" value="RecG/Mfd"/>
</dbReference>
<evidence type="ECO:0000256" key="8">
    <source>
        <dbReference type="ARBA" id="ARBA00023125"/>
    </source>
</evidence>
<evidence type="ECO:0000256" key="1">
    <source>
        <dbReference type="ARBA" id="ARBA00007504"/>
    </source>
</evidence>
<keyword evidence="3 15" id="KW-0547">Nucleotide-binding</keyword>
<dbReference type="GO" id="GO:0006310">
    <property type="term" value="P:DNA recombination"/>
    <property type="evidence" value="ECO:0007669"/>
    <property type="project" value="UniProtKB-UniRule"/>
</dbReference>
<dbReference type="NCBIfam" id="NF008165">
    <property type="entry name" value="PRK10917.1-3"/>
    <property type="match status" value="1"/>
</dbReference>
<dbReference type="GO" id="GO:0006281">
    <property type="term" value="P:DNA repair"/>
    <property type="evidence" value="ECO:0007669"/>
    <property type="project" value="UniProtKB-UniRule"/>
</dbReference>
<dbReference type="SUPFAM" id="SSF50249">
    <property type="entry name" value="Nucleic acid-binding proteins"/>
    <property type="match status" value="1"/>
</dbReference>
<dbReference type="AlphaFoldDB" id="A0A1G1Y0K3"/>
<dbReference type="InterPro" id="IPR014001">
    <property type="entry name" value="Helicase_ATP-bd"/>
</dbReference>
<dbReference type="InterPro" id="IPR004609">
    <property type="entry name" value="ATP-dep_DNA_helicase_RecG"/>
</dbReference>
<evidence type="ECO:0000256" key="14">
    <source>
        <dbReference type="ARBA" id="ARBA00048988"/>
    </source>
</evidence>
<dbReference type="PANTHER" id="PTHR47964">
    <property type="entry name" value="ATP-DEPENDENT DNA HELICASE HOMOLOG RECG, CHLOROPLASTIC"/>
    <property type="match status" value="1"/>
</dbReference>
<keyword evidence="4 15" id="KW-0227">DNA damage</keyword>
<protein>
    <recommendedName>
        <fullName evidence="2 15">ATP-dependent DNA helicase RecG</fullName>
        <ecNumber evidence="13 15">5.6.2.4</ecNumber>
    </recommendedName>
</protein>
<keyword evidence="10 15" id="KW-0234">DNA repair</keyword>
<dbReference type="InterPro" id="IPR045562">
    <property type="entry name" value="RecG_dom3_C"/>
</dbReference>
<dbReference type="InterPro" id="IPR011545">
    <property type="entry name" value="DEAD/DEAH_box_helicase_dom"/>
</dbReference>
<feature type="domain" description="Helicase ATP-binding" evidence="16">
    <location>
        <begin position="272"/>
        <end position="441"/>
    </location>
</feature>
<reference evidence="18 19" key="1">
    <citation type="journal article" date="2016" name="Nat. Commun.">
        <title>Thousands of microbial genomes shed light on interconnected biogeochemical processes in an aquifer system.</title>
        <authorList>
            <person name="Anantharaman K."/>
            <person name="Brown C.T."/>
            <person name="Hug L.A."/>
            <person name="Sharon I."/>
            <person name="Castelle C.J."/>
            <person name="Probst A.J."/>
            <person name="Thomas B.C."/>
            <person name="Singh A."/>
            <person name="Wilkins M.J."/>
            <person name="Karaoz U."/>
            <person name="Brodie E.L."/>
            <person name="Williams K.H."/>
            <person name="Hubbard S.S."/>
            <person name="Banfield J.F."/>
        </authorList>
    </citation>
    <scope>NUCLEOTIDE SEQUENCE [LARGE SCALE GENOMIC DNA]</scope>
</reference>
<evidence type="ECO:0000259" key="16">
    <source>
        <dbReference type="PROSITE" id="PS51192"/>
    </source>
</evidence>
<dbReference type="Gene3D" id="3.40.50.300">
    <property type="entry name" value="P-loop containing nucleotide triphosphate hydrolases"/>
    <property type="match status" value="2"/>
</dbReference>
<dbReference type="STRING" id="1797532.A2729_03430"/>
<evidence type="ECO:0000256" key="10">
    <source>
        <dbReference type="ARBA" id="ARBA00023204"/>
    </source>
</evidence>
<evidence type="ECO:0000313" key="18">
    <source>
        <dbReference type="EMBL" id="OGY45087.1"/>
    </source>
</evidence>
<keyword evidence="11" id="KW-0413">Isomerase</keyword>
<accession>A0A1G1Y0K3</accession>
<dbReference type="SMART" id="SM00490">
    <property type="entry name" value="HELICc"/>
    <property type="match status" value="1"/>
</dbReference>
<comment type="function">
    <text evidence="15">Plays a critical role in recombination and DNA repair. Helps process Holliday junction intermediates to mature products by catalyzing branch migration. Has replication fork regression activity, unwinds stalled or blocked replication forks to make a HJ that can be resolved. Has a DNA unwinding activity characteristic of a DNA helicase with 3'-5' polarity.</text>
</comment>
<evidence type="ECO:0000256" key="2">
    <source>
        <dbReference type="ARBA" id="ARBA00017846"/>
    </source>
</evidence>
<keyword evidence="6 15" id="KW-0347">Helicase</keyword>
<dbReference type="Pfam" id="PF00271">
    <property type="entry name" value="Helicase_C"/>
    <property type="match status" value="1"/>
</dbReference>
<dbReference type="SMART" id="SM00487">
    <property type="entry name" value="DEXDc"/>
    <property type="match status" value="1"/>
</dbReference>
<dbReference type="NCBIfam" id="TIGR00643">
    <property type="entry name" value="recG"/>
    <property type="match status" value="1"/>
</dbReference>
<comment type="similarity">
    <text evidence="1 15">Belongs to the helicase family. RecG subfamily.</text>
</comment>
<evidence type="ECO:0000256" key="4">
    <source>
        <dbReference type="ARBA" id="ARBA00022763"/>
    </source>
</evidence>
<gene>
    <name evidence="18" type="ORF">A2729_03430</name>
</gene>
<evidence type="ECO:0000256" key="9">
    <source>
        <dbReference type="ARBA" id="ARBA00023172"/>
    </source>
</evidence>
<dbReference type="Pfam" id="PF17191">
    <property type="entry name" value="RecG_wedge"/>
    <property type="match status" value="1"/>
</dbReference>
<dbReference type="EC" id="5.6.2.4" evidence="13 15"/>
<dbReference type="Gene3D" id="2.40.50.140">
    <property type="entry name" value="Nucleic acid-binding proteins"/>
    <property type="match status" value="1"/>
</dbReference>
<name>A0A1G1Y0K3_9BACT</name>
<dbReference type="Pfam" id="PF19833">
    <property type="entry name" value="RecG_dom3_C"/>
    <property type="match status" value="1"/>
</dbReference>